<reference evidence="4" key="1">
    <citation type="submission" date="2015-04" db="UniProtKB">
        <authorList>
            <consortium name="EnsemblPlants"/>
        </authorList>
    </citation>
    <scope>IDENTIFICATION</scope>
</reference>
<feature type="domain" description="BTB" evidence="2">
    <location>
        <begin position="115"/>
        <end position="141"/>
    </location>
</feature>
<dbReference type="PROSITE" id="PS50144">
    <property type="entry name" value="MATH"/>
    <property type="match status" value="1"/>
</dbReference>
<dbReference type="Pfam" id="PF22486">
    <property type="entry name" value="MATH_2"/>
    <property type="match status" value="1"/>
</dbReference>
<evidence type="ECO:0000256" key="1">
    <source>
        <dbReference type="ARBA" id="ARBA00004906"/>
    </source>
</evidence>
<name>A0A0E0M7U5_ORYPU</name>
<feature type="domain" description="MATH" evidence="3">
    <location>
        <begin position="1"/>
        <end position="79"/>
    </location>
</feature>
<accession>A0A0E0M7U5</accession>
<protein>
    <recommendedName>
        <fullName evidence="6">BTB domain-containing protein</fullName>
    </recommendedName>
</protein>
<dbReference type="EnsemblPlants" id="OPUNC10G09090.1">
    <property type="protein sequence ID" value="OPUNC10G09090.1"/>
    <property type="gene ID" value="OPUNC10G09090"/>
</dbReference>
<dbReference type="eggNOG" id="KOG1987">
    <property type="taxonomic scope" value="Eukaryota"/>
</dbReference>
<evidence type="ECO:0008006" key="6">
    <source>
        <dbReference type="Google" id="ProtNLM"/>
    </source>
</evidence>
<dbReference type="InterPro" id="IPR045005">
    <property type="entry name" value="BPM1-6"/>
</dbReference>
<evidence type="ECO:0000313" key="5">
    <source>
        <dbReference type="Proteomes" id="UP000026962"/>
    </source>
</evidence>
<dbReference type="PANTHER" id="PTHR26379">
    <property type="entry name" value="BTB/POZ AND MATH DOMAIN-CONTAINING PROTEIN 1"/>
    <property type="match status" value="1"/>
</dbReference>
<dbReference type="InterPro" id="IPR000210">
    <property type="entry name" value="BTB/POZ_dom"/>
</dbReference>
<evidence type="ECO:0000259" key="2">
    <source>
        <dbReference type="PROSITE" id="PS50097"/>
    </source>
</evidence>
<dbReference type="Pfam" id="PF00651">
    <property type="entry name" value="BTB"/>
    <property type="match status" value="1"/>
</dbReference>
<comment type="pathway">
    <text evidence="1">Protein modification; protein ubiquitination.</text>
</comment>
<dbReference type="CDD" id="cd00121">
    <property type="entry name" value="MATH"/>
    <property type="match status" value="1"/>
</dbReference>
<dbReference type="InterPro" id="IPR008974">
    <property type="entry name" value="TRAF-like"/>
</dbReference>
<dbReference type="Gramene" id="OPUNC10G09090.1">
    <property type="protein sequence ID" value="OPUNC10G09090.1"/>
    <property type="gene ID" value="OPUNC10G09090"/>
</dbReference>
<dbReference type="PROSITE" id="PS50097">
    <property type="entry name" value="BTB"/>
    <property type="match status" value="1"/>
</dbReference>
<sequence>MAFFLYLVDDGVAEEAVKAQAIFSLLDIEGNPVSSYTFTTSVVNFSEKKSWGYKNFIKRESLENPQYLKDDCFSIRIDLAVLTDYRTEETPLTGVVPPSDMHRHYGHLLLSKEGVDVEFQVGNKTFDAHRLVLAARSSVFRQSSMAG</sequence>
<evidence type="ECO:0000259" key="3">
    <source>
        <dbReference type="PROSITE" id="PS50144"/>
    </source>
</evidence>
<proteinExistence type="predicted"/>
<organism evidence="4">
    <name type="scientific">Oryza punctata</name>
    <name type="common">Red rice</name>
    <dbReference type="NCBI Taxonomy" id="4537"/>
    <lineage>
        <taxon>Eukaryota</taxon>
        <taxon>Viridiplantae</taxon>
        <taxon>Streptophyta</taxon>
        <taxon>Embryophyta</taxon>
        <taxon>Tracheophyta</taxon>
        <taxon>Spermatophyta</taxon>
        <taxon>Magnoliopsida</taxon>
        <taxon>Liliopsida</taxon>
        <taxon>Poales</taxon>
        <taxon>Poaceae</taxon>
        <taxon>BOP clade</taxon>
        <taxon>Oryzoideae</taxon>
        <taxon>Oryzeae</taxon>
        <taxon>Oryzinae</taxon>
        <taxon>Oryza</taxon>
    </lineage>
</organism>
<dbReference type="InterPro" id="IPR002083">
    <property type="entry name" value="MATH/TRAF_dom"/>
</dbReference>
<dbReference type="SUPFAM" id="SSF54695">
    <property type="entry name" value="POZ domain"/>
    <property type="match status" value="1"/>
</dbReference>
<dbReference type="STRING" id="4537.A0A0E0M7U5"/>
<dbReference type="SUPFAM" id="SSF49599">
    <property type="entry name" value="TRAF domain-like"/>
    <property type="match status" value="1"/>
</dbReference>
<evidence type="ECO:0000313" key="4">
    <source>
        <dbReference type="EnsemblPlants" id="OPUNC10G09090.1"/>
    </source>
</evidence>
<dbReference type="GO" id="GO:0016567">
    <property type="term" value="P:protein ubiquitination"/>
    <property type="evidence" value="ECO:0007669"/>
    <property type="project" value="InterPro"/>
</dbReference>
<dbReference type="Gene3D" id="2.60.210.10">
    <property type="entry name" value="Apoptosis, Tumor Necrosis Factor Receptor Associated Protein 2, Chain A"/>
    <property type="match status" value="1"/>
</dbReference>
<dbReference type="Gene3D" id="3.30.710.10">
    <property type="entry name" value="Potassium Channel Kv1.1, Chain A"/>
    <property type="match status" value="1"/>
</dbReference>
<reference evidence="4" key="2">
    <citation type="submission" date="2018-05" db="EMBL/GenBank/DDBJ databases">
        <title>OpunRS2 (Oryza punctata Reference Sequence Version 2).</title>
        <authorList>
            <person name="Zhang J."/>
            <person name="Kudrna D."/>
            <person name="Lee S."/>
            <person name="Talag J."/>
            <person name="Welchert J."/>
            <person name="Wing R.A."/>
        </authorList>
    </citation>
    <scope>NUCLEOTIDE SEQUENCE [LARGE SCALE GENOMIC DNA]</scope>
</reference>
<dbReference type="AlphaFoldDB" id="A0A0E0M7U5"/>
<dbReference type="HOGENOM" id="CLU_1984976_0_0_1"/>
<dbReference type="OMA" id="CRRTNTD"/>
<keyword evidence="5" id="KW-1185">Reference proteome</keyword>
<dbReference type="PANTHER" id="PTHR26379:SF498">
    <property type="entry name" value="OS10G0425700 PROTEIN"/>
    <property type="match status" value="1"/>
</dbReference>
<dbReference type="InterPro" id="IPR011333">
    <property type="entry name" value="SKP1/BTB/POZ_sf"/>
</dbReference>
<dbReference type="Proteomes" id="UP000026962">
    <property type="component" value="Chromosome 10"/>
</dbReference>